<proteinExistence type="predicted"/>
<evidence type="ECO:0000313" key="2">
    <source>
        <dbReference type="Proteomes" id="UP000460416"/>
    </source>
</evidence>
<organism evidence="1 2">
    <name type="scientific">Christiangramia aestuarii</name>
    <dbReference type="NCBI Taxonomy" id="1028746"/>
    <lineage>
        <taxon>Bacteria</taxon>
        <taxon>Pseudomonadati</taxon>
        <taxon>Bacteroidota</taxon>
        <taxon>Flavobacteriia</taxon>
        <taxon>Flavobacteriales</taxon>
        <taxon>Flavobacteriaceae</taxon>
        <taxon>Christiangramia</taxon>
    </lineage>
</organism>
<accession>A0A7K1LSI1</accession>
<evidence type="ECO:0000313" key="1">
    <source>
        <dbReference type="EMBL" id="MUP43753.1"/>
    </source>
</evidence>
<sequence length="208" mass="23041">MNKKLFMLSLGLGLFLIGCQSDVNTENPEEINEFQESNKEVKHDVNKWHVPEGEGFTANGFKLHQAGYFQGALADCDTYAHYEGGDNLIVVEDDPQSYHGEVNVKNISVNDQLNICGTVRVNNNVKVNYRGIFNLGGELFNEGDLRINYGGHLVVEGNVVIKGDLELNKGALVKFIGDNSSIEVLGKTRIHKDVTIEGNFKDISNKIN</sequence>
<dbReference type="AlphaFoldDB" id="A0A7K1LSI1"/>
<keyword evidence="2" id="KW-1185">Reference proteome</keyword>
<gene>
    <name evidence="1" type="ORF">FLP08_14320</name>
</gene>
<protein>
    <submittedName>
        <fullName evidence="1">Uncharacterized protein</fullName>
    </submittedName>
</protein>
<reference evidence="1 2" key="1">
    <citation type="submission" date="2019-07" db="EMBL/GenBank/DDBJ databases">
        <title>Gramella aestuarii sp. nov., isolated from a tidal flat, and emended description of Gramella echinicola.</title>
        <authorList>
            <person name="Liu L."/>
        </authorList>
    </citation>
    <scope>NUCLEOTIDE SEQUENCE [LARGE SCALE GENOMIC DNA]</scope>
    <source>
        <strain evidence="1 2">BS12</strain>
    </source>
</reference>
<dbReference type="PROSITE" id="PS51257">
    <property type="entry name" value="PROKAR_LIPOPROTEIN"/>
    <property type="match status" value="1"/>
</dbReference>
<comment type="caution">
    <text evidence="1">The sequence shown here is derived from an EMBL/GenBank/DDBJ whole genome shotgun (WGS) entry which is preliminary data.</text>
</comment>
<dbReference type="EMBL" id="VJVW01000006">
    <property type="protein sequence ID" value="MUP43753.1"/>
    <property type="molecule type" value="Genomic_DNA"/>
</dbReference>
<dbReference type="RefSeq" id="WP_156277729.1">
    <property type="nucleotide sequence ID" value="NZ_BAABGI010000001.1"/>
</dbReference>
<name>A0A7K1LSI1_9FLAO</name>
<dbReference type="Proteomes" id="UP000460416">
    <property type="component" value="Unassembled WGS sequence"/>
</dbReference>
<dbReference type="OrthoDB" id="1424519at2"/>